<name>A0A1E5BA11_9VIBR</name>
<gene>
    <name evidence="1" type="ORF">A1QO_15615</name>
</gene>
<evidence type="ECO:0000313" key="1">
    <source>
        <dbReference type="EMBL" id="OEE30758.1"/>
    </source>
</evidence>
<protein>
    <submittedName>
        <fullName evidence="1">Uncharacterized protein</fullName>
    </submittedName>
</protein>
<dbReference type="STRING" id="1187848.A1QO_15615"/>
<accession>A0A1E5BA11</accession>
<dbReference type="OrthoDB" id="8441783at2"/>
<proteinExistence type="predicted"/>
<sequence>MTEEHKSVGNRLYFMNDKNIRDGLTAQRVKSEHLITFLAKKGIYVAQDSSKLRLIDMVQTMRFDHADYLYISSLLENPDRRDNQSTTELPADFNVGKVNTALTAVTTKLQSKEVGIKVKASGKKVMVEASYVDTDFSKAPMRQRTPKTALIEIDVSGSKDTSIRFPANEMGKELRDLIVSEMNKQLTQSVKPIEIDFEHHPHELRTKFFTKLLSLDDYQIFDVINVNVRNARGDNEENDVASQLRHVALSGKNLLTSNIYQSLAQNKYNIYRMSWKVRKAVTIKVDPKDASKDVFSFDMSDCFTIEAKFDDKERSKGFNYKVKAVHRYNKSKGVLNVTTGQLNNHEVDELSKLLVKSATAAFVELTSDKGEE</sequence>
<dbReference type="AlphaFoldDB" id="A0A1E5BA11"/>
<dbReference type="RefSeq" id="WP_017041916.1">
    <property type="nucleotide sequence ID" value="NZ_AJYQ02000137.1"/>
</dbReference>
<dbReference type="eggNOG" id="ENOG502ZA7V">
    <property type="taxonomic scope" value="Bacteria"/>
</dbReference>
<reference evidence="1 2" key="1">
    <citation type="journal article" date="2012" name="Science">
        <title>Ecological populations of bacteria act as socially cohesive units of antibiotic production and resistance.</title>
        <authorList>
            <person name="Cordero O.X."/>
            <person name="Wildschutte H."/>
            <person name="Kirkup B."/>
            <person name="Proehl S."/>
            <person name="Ngo L."/>
            <person name="Hussain F."/>
            <person name="Le Roux F."/>
            <person name="Mincer T."/>
            <person name="Polz M.F."/>
        </authorList>
    </citation>
    <scope>NUCLEOTIDE SEQUENCE [LARGE SCALE GENOMIC DNA]</scope>
    <source>
        <strain evidence="1 2">ZF-129</strain>
    </source>
</reference>
<organism evidence="1 2">
    <name type="scientific">Vibrio genomosp. F10 str. ZF-129</name>
    <dbReference type="NCBI Taxonomy" id="1187848"/>
    <lineage>
        <taxon>Bacteria</taxon>
        <taxon>Pseudomonadati</taxon>
        <taxon>Pseudomonadota</taxon>
        <taxon>Gammaproteobacteria</taxon>
        <taxon>Vibrionales</taxon>
        <taxon>Vibrionaceae</taxon>
        <taxon>Vibrio</taxon>
    </lineage>
</organism>
<evidence type="ECO:0000313" key="2">
    <source>
        <dbReference type="Proteomes" id="UP000094741"/>
    </source>
</evidence>
<comment type="caution">
    <text evidence="1">The sequence shown here is derived from an EMBL/GenBank/DDBJ whole genome shotgun (WGS) entry which is preliminary data.</text>
</comment>
<dbReference type="Proteomes" id="UP000094741">
    <property type="component" value="Unassembled WGS sequence"/>
</dbReference>
<dbReference type="EMBL" id="AJYQ02000137">
    <property type="protein sequence ID" value="OEE30758.1"/>
    <property type="molecule type" value="Genomic_DNA"/>
</dbReference>